<proteinExistence type="predicted"/>
<evidence type="ECO:0000256" key="1">
    <source>
        <dbReference type="SAM" id="MobiDB-lite"/>
    </source>
</evidence>
<protein>
    <submittedName>
        <fullName evidence="3">Carboxypeptidase-like regulatory domain-containing protein</fullName>
    </submittedName>
</protein>
<feature type="region of interest" description="Disordered" evidence="1">
    <location>
        <begin position="1222"/>
        <end position="1263"/>
    </location>
</feature>
<name>A0ABW1QUC9_9ACTN</name>
<keyword evidence="4" id="KW-1185">Reference proteome</keyword>
<feature type="region of interest" description="Disordered" evidence="1">
    <location>
        <begin position="174"/>
        <end position="206"/>
    </location>
</feature>
<dbReference type="RefSeq" id="WP_206611361.1">
    <property type="nucleotide sequence ID" value="NZ_CP034929.1"/>
</dbReference>
<comment type="caution">
    <text evidence="3">The sequence shown here is derived from an EMBL/GenBank/DDBJ whole genome shotgun (WGS) entry which is preliminary data.</text>
</comment>
<feature type="chain" id="PRO_5045771539" evidence="2">
    <location>
        <begin position="33"/>
        <end position="1366"/>
    </location>
</feature>
<sequence>MERHRGALRRALGAMTSAAVLVGAMASVPALAAPTTVDDSSDTPFTTTSAAAVAPTAPGTRSGNDVVTCVGPTGEVTTSIAWRAAVDGRAVTVNAYGADDLTRGMKFDIRATATVDGETVRLSGAVGADDDRAPTTLGGERTADASAGTITLNEWLIRTFEDDGLVMPYTCAPTGSPDPIQADAGSPTEPGTPAQAEGRAKAGTGASAQALVASPTVRGTIALPAPSEYGSVTVDVYRRVIDEWDDSAYYEWYDWLWLPAWDATSVDYGFDLPTGSYRIGVRSDSGDWPTTFNGGATRLGSAADIAVDDASTTVVDFAPQLAARVQGTIVMTGERDARMPDPGAYVRLTRVGDARDWDSVAVDEDGSFAFGSLHAGEYYLTVESKTAAFPSRDNVRRVTLAPDDLVDDVREEVVLNPLLSGRVTNSAGAPLQWAGVSASTVGEDEDGYVAPLDGRYTTTDEDGRYALFAPRSSEQVIEFHGTDEYVGRYYGGGTSWVSAERVSVGERSVGQINMVLLRGAKITGRVILPDGHSVEDVRVTARRLDEESYTDYYEYSLDWGQETELAEDGSYVLRGLEPGRYAVEFRGGWGSSLLEVFHDGSTDVGIEGLIIVEAESVTELPPVTMVAGSTVSGSVVVPEGTELSELFVDLYRVEDGESRHAGGTWVVDDGTWTVLGLGAGDYVVRASPDAYYSEVLATYYGGSTSLEDAKVVTVGSGGALTGLEIVMATAGRFVVRAEMPEGVDLDDVRVTLSDDEYMDMTQWWDADAGEAVFRGVRPGRYVVQFSGGGLLPEFVGGTRLRDDATWFPMAAGGAVEVEGRPVMGGRVSGTVASRGGSERPLEVSLMTMEDEGWYYHVTQDVEIGEPFSFGGLEAGTYTARLSDAWNGEVYAWYGGSSGSTAQSFDVARGQRLEGIDLVLPEFGAAAGTLVVPEGLDPDDFAVVAHRWDGTEWAWGIRIHPDEEGHWAASLFPGTYRFIGYSHHHEFVLSDSDALAAATDVEVSPESPADAVTVQIEQGRLSGHVTFPREGGGTGYVRIERRVPGEDAWVETSVEVDDEGNWTAWGAPAGVYRIAYDGDRWLPLTWLGGNDRVGATLVTLASGERRDDLDITVRNGATLSGRFNFEVAPGELGYRYAHVVLMQRQSDGTWDDIRTFPDAQWDPVVFSGLSPGTYRLRGEGAHPFRSYAGYYGGVTFEEAIDIEMGTETVNLGTVLVLLARDLSDEDDPVGPSPEPSPEPTPEPTPTPEPEPKPTIEPKPTAKPVPKPVVKVVKLSAKPKVTGTAKVGKTLKVSKVKVKSTDAKAKVTITYQWQTKKGKKFVKVKGATKSKLKLTKKLKGKQVRLRITVKAKGHTTLVHTTVWSKKVA</sequence>
<feature type="compositionally biased region" description="Pro residues" evidence="1">
    <location>
        <begin position="1229"/>
        <end position="1247"/>
    </location>
</feature>
<gene>
    <name evidence="3" type="ORF">ACFPWU_05320</name>
</gene>
<accession>A0ABW1QUC9</accession>
<dbReference type="Gene3D" id="2.60.40.2700">
    <property type="match status" value="1"/>
</dbReference>
<feature type="signal peptide" evidence="2">
    <location>
        <begin position="1"/>
        <end position="32"/>
    </location>
</feature>
<evidence type="ECO:0000256" key="2">
    <source>
        <dbReference type="SAM" id="SignalP"/>
    </source>
</evidence>
<dbReference type="Proteomes" id="UP001596098">
    <property type="component" value="Unassembled WGS sequence"/>
</dbReference>
<dbReference type="SUPFAM" id="SSF49478">
    <property type="entry name" value="Cna protein B-type domain"/>
    <property type="match status" value="1"/>
</dbReference>
<dbReference type="EMBL" id="JBHSQI010000002">
    <property type="protein sequence ID" value="MFC6153081.1"/>
    <property type="molecule type" value="Genomic_DNA"/>
</dbReference>
<evidence type="ECO:0000313" key="4">
    <source>
        <dbReference type="Proteomes" id="UP001596098"/>
    </source>
</evidence>
<reference evidence="4" key="1">
    <citation type="journal article" date="2019" name="Int. J. Syst. Evol. Microbiol.">
        <title>The Global Catalogue of Microorganisms (GCM) 10K type strain sequencing project: providing services to taxonomists for standard genome sequencing and annotation.</title>
        <authorList>
            <consortium name="The Broad Institute Genomics Platform"/>
            <consortium name="The Broad Institute Genome Sequencing Center for Infectious Disease"/>
            <person name="Wu L."/>
            <person name="Ma J."/>
        </authorList>
    </citation>
    <scope>NUCLEOTIDE SEQUENCE [LARGE SCALE GENOMIC DNA]</scope>
    <source>
        <strain evidence="4">DFY28</strain>
    </source>
</reference>
<organism evidence="3 4">
    <name type="scientific">Nocardioides yefusunii</name>
    <dbReference type="NCBI Taxonomy" id="2500546"/>
    <lineage>
        <taxon>Bacteria</taxon>
        <taxon>Bacillati</taxon>
        <taxon>Actinomycetota</taxon>
        <taxon>Actinomycetes</taxon>
        <taxon>Propionibacteriales</taxon>
        <taxon>Nocardioidaceae</taxon>
        <taxon>Nocardioides</taxon>
    </lineage>
</organism>
<keyword evidence="2" id="KW-0732">Signal</keyword>
<evidence type="ECO:0000313" key="3">
    <source>
        <dbReference type="EMBL" id="MFC6153081.1"/>
    </source>
</evidence>